<protein>
    <submittedName>
        <fullName evidence="2">Uncharacterized protein</fullName>
    </submittedName>
</protein>
<organism evidence="2 3">
    <name type="scientific">Puccinia graminis f. sp. tritici</name>
    <dbReference type="NCBI Taxonomy" id="56615"/>
    <lineage>
        <taxon>Eukaryota</taxon>
        <taxon>Fungi</taxon>
        <taxon>Dikarya</taxon>
        <taxon>Basidiomycota</taxon>
        <taxon>Pucciniomycotina</taxon>
        <taxon>Pucciniomycetes</taxon>
        <taxon>Pucciniales</taxon>
        <taxon>Pucciniaceae</taxon>
        <taxon>Puccinia</taxon>
    </lineage>
</organism>
<feature type="compositionally biased region" description="Polar residues" evidence="1">
    <location>
        <begin position="1"/>
        <end position="10"/>
    </location>
</feature>
<comment type="caution">
    <text evidence="2">The sequence shown here is derived from an EMBL/GenBank/DDBJ whole genome shotgun (WGS) entry which is preliminary data.</text>
</comment>
<accession>A0A5B0PUL1</accession>
<evidence type="ECO:0000313" key="3">
    <source>
        <dbReference type="Proteomes" id="UP000325313"/>
    </source>
</evidence>
<feature type="region of interest" description="Disordered" evidence="1">
    <location>
        <begin position="1"/>
        <end position="50"/>
    </location>
</feature>
<dbReference type="EMBL" id="VDEP01000313">
    <property type="protein sequence ID" value="KAA1105001.1"/>
    <property type="molecule type" value="Genomic_DNA"/>
</dbReference>
<sequence>MARSSPEVSAQTDTQPPQTPPSPPPRSQVGPARQKRRTNRTASCADNRRDEARILAAGGD</sequence>
<proteinExistence type="predicted"/>
<evidence type="ECO:0000256" key="1">
    <source>
        <dbReference type="SAM" id="MobiDB-lite"/>
    </source>
</evidence>
<dbReference type="AlphaFoldDB" id="A0A5B0PUL1"/>
<dbReference type="Proteomes" id="UP000325313">
    <property type="component" value="Unassembled WGS sequence"/>
</dbReference>
<gene>
    <name evidence="2" type="ORF">PGTUg99_004393</name>
</gene>
<evidence type="ECO:0000313" key="2">
    <source>
        <dbReference type="EMBL" id="KAA1105001.1"/>
    </source>
</evidence>
<feature type="compositionally biased region" description="Pro residues" evidence="1">
    <location>
        <begin position="17"/>
        <end position="26"/>
    </location>
</feature>
<reference evidence="2 3" key="1">
    <citation type="submission" date="2019-05" db="EMBL/GenBank/DDBJ databases">
        <title>Emergence of the Ug99 lineage of the wheat stem rust pathogen through somatic hybridization.</title>
        <authorList>
            <person name="Li F."/>
            <person name="Upadhyaya N.M."/>
            <person name="Sperschneider J."/>
            <person name="Matny O."/>
            <person name="Nguyen-Phuc H."/>
            <person name="Mago R."/>
            <person name="Raley C."/>
            <person name="Miller M.E."/>
            <person name="Silverstein K.A.T."/>
            <person name="Henningsen E."/>
            <person name="Hirsch C.D."/>
            <person name="Visser B."/>
            <person name="Pretorius Z.A."/>
            <person name="Steffenson B.J."/>
            <person name="Schwessinger B."/>
            <person name="Dodds P.N."/>
            <person name="Figueroa M."/>
        </authorList>
    </citation>
    <scope>NUCLEOTIDE SEQUENCE [LARGE SCALE GENOMIC DNA]</scope>
    <source>
        <strain evidence="2 3">Ug99</strain>
    </source>
</reference>
<name>A0A5B0PUL1_PUCGR</name>